<dbReference type="AlphaFoldDB" id="A0A1R3FV58"/>
<proteinExistence type="predicted"/>
<protein>
    <submittedName>
        <fullName evidence="1">Uncharacterized protein</fullName>
    </submittedName>
</protein>
<gene>
    <name evidence="1" type="ORF">COLO4_38426</name>
</gene>
<evidence type="ECO:0000313" key="2">
    <source>
        <dbReference type="Proteomes" id="UP000187203"/>
    </source>
</evidence>
<dbReference type="EMBL" id="AWUE01024798">
    <property type="protein sequence ID" value="OMO49724.1"/>
    <property type="molecule type" value="Genomic_DNA"/>
</dbReference>
<dbReference type="Proteomes" id="UP000187203">
    <property type="component" value="Unassembled WGS sequence"/>
</dbReference>
<sequence length="44" mass="5178">MGAFLSCVLDLRRRARVDPCEEYPVLYIEMRSRFDALATRASLW</sequence>
<name>A0A1R3FV58_9ROSI</name>
<accession>A0A1R3FV58</accession>
<comment type="caution">
    <text evidence="1">The sequence shown here is derived from an EMBL/GenBank/DDBJ whole genome shotgun (WGS) entry which is preliminary data.</text>
</comment>
<evidence type="ECO:0000313" key="1">
    <source>
        <dbReference type="EMBL" id="OMO49724.1"/>
    </source>
</evidence>
<reference evidence="2" key="1">
    <citation type="submission" date="2013-09" db="EMBL/GenBank/DDBJ databases">
        <title>Corchorus olitorius genome sequencing.</title>
        <authorList>
            <person name="Alam M."/>
            <person name="Haque M.S."/>
            <person name="Islam M.S."/>
            <person name="Emdad E.M."/>
            <person name="Islam M.M."/>
            <person name="Ahmed B."/>
            <person name="Halim A."/>
            <person name="Hossen Q.M.M."/>
            <person name="Hossain M.Z."/>
            <person name="Ahmed R."/>
            <person name="Khan M.M."/>
            <person name="Islam R."/>
            <person name="Rashid M.M."/>
            <person name="Khan S.A."/>
            <person name="Rahman M.S."/>
            <person name="Alam M."/>
            <person name="Yahiya A.S."/>
            <person name="Khan M.S."/>
            <person name="Azam M.S."/>
            <person name="Haque T."/>
            <person name="Lashkar M.Z.H."/>
            <person name="Akhand A.I."/>
            <person name="Morshed G."/>
            <person name="Roy S."/>
            <person name="Uddin K.S."/>
            <person name="Rabeya T."/>
            <person name="Hossain A.S."/>
            <person name="Chowdhury A."/>
            <person name="Snigdha A.R."/>
            <person name="Mortoza M.S."/>
            <person name="Matin S.A."/>
            <person name="Hoque S.M.E."/>
            <person name="Islam M.K."/>
            <person name="Roy D.K."/>
            <person name="Haider R."/>
            <person name="Moosa M.M."/>
            <person name="Elias S.M."/>
            <person name="Hasan A.M."/>
            <person name="Jahan S."/>
            <person name="Shafiuddin M."/>
            <person name="Mahmood N."/>
            <person name="Shommy N.S."/>
        </authorList>
    </citation>
    <scope>NUCLEOTIDE SEQUENCE [LARGE SCALE GENOMIC DNA]</scope>
    <source>
        <strain evidence="2">cv. O-4</strain>
    </source>
</reference>
<keyword evidence="2" id="KW-1185">Reference proteome</keyword>
<organism evidence="1 2">
    <name type="scientific">Corchorus olitorius</name>
    <dbReference type="NCBI Taxonomy" id="93759"/>
    <lineage>
        <taxon>Eukaryota</taxon>
        <taxon>Viridiplantae</taxon>
        <taxon>Streptophyta</taxon>
        <taxon>Embryophyta</taxon>
        <taxon>Tracheophyta</taxon>
        <taxon>Spermatophyta</taxon>
        <taxon>Magnoliopsida</taxon>
        <taxon>eudicotyledons</taxon>
        <taxon>Gunneridae</taxon>
        <taxon>Pentapetalae</taxon>
        <taxon>rosids</taxon>
        <taxon>malvids</taxon>
        <taxon>Malvales</taxon>
        <taxon>Malvaceae</taxon>
        <taxon>Grewioideae</taxon>
        <taxon>Apeibeae</taxon>
        <taxon>Corchorus</taxon>
    </lineage>
</organism>